<dbReference type="PROSITE" id="PS00859">
    <property type="entry name" value="GTP_CYCLOHYDROL_1_1"/>
    <property type="match status" value="1"/>
</dbReference>
<dbReference type="Gene3D" id="1.10.286.10">
    <property type="match status" value="1"/>
</dbReference>
<comment type="catalytic activity">
    <reaction evidence="1 5">
        <text>GTP + H2O = 7,8-dihydroneopterin 3'-triphosphate + formate + H(+)</text>
        <dbReference type="Rhea" id="RHEA:17473"/>
        <dbReference type="ChEBI" id="CHEBI:15377"/>
        <dbReference type="ChEBI" id="CHEBI:15378"/>
        <dbReference type="ChEBI" id="CHEBI:15740"/>
        <dbReference type="ChEBI" id="CHEBI:37565"/>
        <dbReference type="ChEBI" id="CHEBI:58462"/>
        <dbReference type="EC" id="3.5.4.16"/>
    </reaction>
</comment>
<dbReference type="EMBL" id="JBHTLY010000002">
    <property type="protein sequence ID" value="MFD1201683.1"/>
    <property type="molecule type" value="Genomic_DNA"/>
</dbReference>
<keyword evidence="5" id="KW-0479">Metal-binding</keyword>
<dbReference type="NCBIfam" id="NF006826">
    <property type="entry name" value="PRK09347.1-3"/>
    <property type="match status" value="1"/>
</dbReference>
<dbReference type="HAMAP" id="MF_00223">
    <property type="entry name" value="FolE"/>
    <property type="match status" value="1"/>
</dbReference>
<evidence type="ECO:0000256" key="1">
    <source>
        <dbReference type="ARBA" id="ARBA00001052"/>
    </source>
</evidence>
<dbReference type="InterPro" id="IPR043134">
    <property type="entry name" value="GTP-CH-I_N"/>
</dbReference>
<proteinExistence type="inferred from homology"/>
<keyword evidence="5" id="KW-0547">Nucleotide-binding</keyword>
<feature type="binding site" evidence="5">
    <location>
        <position position="84"/>
    </location>
    <ligand>
        <name>Zn(2+)</name>
        <dbReference type="ChEBI" id="CHEBI:29105"/>
    </ligand>
</feature>
<evidence type="ECO:0000256" key="3">
    <source>
        <dbReference type="ARBA" id="ARBA00022563"/>
    </source>
</evidence>
<evidence type="ECO:0000313" key="7">
    <source>
        <dbReference type="EMBL" id="MFD1201683.1"/>
    </source>
</evidence>
<evidence type="ECO:0000313" key="8">
    <source>
        <dbReference type="Proteomes" id="UP001597181"/>
    </source>
</evidence>
<dbReference type="InterPro" id="IPR001474">
    <property type="entry name" value="GTP_CycHdrlase_I"/>
</dbReference>
<dbReference type="EC" id="3.5.4.16" evidence="5"/>
<comment type="similarity">
    <text evidence="5">Belongs to the GTP cyclohydrolase I family.</text>
</comment>
<comment type="subunit">
    <text evidence="5">Homopolymer.</text>
</comment>
<dbReference type="PANTHER" id="PTHR11109">
    <property type="entry name" value="GTP CYCLOHYDROLASE I"/>
    <property type="match status" value="1"/>
</dbReference>
<evidence type="ECO:0000259" key="6">
    <source>
        <dbReference type="Pfam" id="PF01227"/>
    </source>
</evidence>
<comment type="pathway">
    <text evidence="2 5">Cofactor biosynthesis; 7,8-dihydroneopterin triphosphate biosynthesis; 7,8-dihydroneopterin triphosphate from GTP: step 1/1.</text>
</comment>
<feature type="binding site" evidence="5">
    <location>
        <position position="152"/>
    </location>
    <ligand>
        <name>Zn(2+)</name>
        <dbReference type="ChEBI" id="CHEBI:29105"/>
    </ligand>
</feature>
<dbReference type="RefSeq" id="WP_343957759.1">
    <property type="nucleotide sequence ID" value="NZ_BAAAKZ010000002.1"/>
</dbReference>
<evidence type="ECO:0000256" key="4">
    <source>
        <dbReference type="ARBA" id="ARBA00022801"/>
    </source>
</evidence>
<dbReference type="Proteomes" id="UP001597181">
    <property type="component" value="Unassembled WGS sequence"/>
</dbReference>
<sequence>MNAGVDRGRVARAVRELLVAIGADPDSAELSATPERVAESYAEFFAGVGVDPQQFLADAIPVDGETGELVLMRDIALRSVCEHHLLPFRGLAHVAYRPGERVVGLSALPRVVAALAERPQVQERLGEQIAEALVTGLAPLGVLVVLEATHGCVTDRGVREVGAEAVTIASRGSLAEPAARAEVMALIAPGAERCAL</sequence>
<gene>
    <name evidence="5 7" type="primary">folE</name>
    <name evidence="7" type="ORF">ACFQ3U_07250</name>
</gene>
<feature type="domain" description="GTP cyclohydrolase I" evidence="6">
    <location>
        <begin position="11"/>
        <end position="187"/>
    </location>
</feature>
<dbReference type="Pfam" id="PF01227">
    <property type="entry name" value="GTP_cyclohydroI"/>
    <property type="match status" value="1"/>
</dbReference>
<protein>
    <recommendedName>
        <fullName evidence="5">GTP cyclohydrolase 1</fullName>
        <ecNumber evidence="5">3.5.4.16</ecNumber>
    </recommendedName>
    <alternativeName>
        <fullName evidence="5">GTP cyclohydrolase I</fullName>
        <shortName evidence="5">GTP-CH-I</shortName>
    </alternativeName>
</protein>
<dbReference type="SUPFAM" id="SSF55620">
    <property type="entry name" value="Tetrahydrobiopterin biosynthesis enzymes-like"/>
    <property type="match status" value="1"/>
</dbReference>
<dbReference type="InterPro" id="IPR020602">
    <property type="entry name" value="GTP_CycHdrlase_I_dom"/>
</dbReference>
<dbReference type="PANTHER" id="PTHR11109:SF7">
    <property type="entry name" value="GTP CYCLOHYDROLASE 1"/>
    <property type="match status" value="1"/>
</dbReference>
<accession>A0ABW3TNT1</accession>
<reference evidence="8" key="1">
    <citation type="journal article" date="2019" name="Int. J. Syst. Evol. Microbiol.">
        <title>The Global Catalogue of Microorganisms (GCM) 10K type strain sequencing project: providing services to taxonomists for standard genome sequencing and annotation.</title>
        <authorList>
            <consortium name="The Broad Institute Genomics Platform"/>
            <consortium name="The Broad Institute Genome Sequencing Center for Infectious Disease"/>
            <person name="Wu L."/>
            <person name="Ma J."/>
        </authorList>
    </citation>
    <scope>NUCLEOTIDE SEQUENCE [LARGE SCALE GENOMIC DNA]</scope>
    <source>
        <strain evidence="8">CCUG 50213</strain>
    </source>
</reference>
<dbReference type="InterPro" id="IPR043133">
    <property type="entry name" value="GTP-CH-I_C/QueF"/>
</dbReference>
<evidence type="ECO:0000256" key="5">
    <source>
        <dbReference type="HAMAP-Rule" id="MF_00223"/>
    </source>
</evidence>
<keyword evidence="3 5" id="KW-0554">One-carbon metabolism</keyword>
<name>A0ABW3TNT1_9MICO</name>
<keyword evidence="5" id="KW-0342">GTP-binding</keyword>
<dbReference type="Gene3D" id="3.30.1130.10">
    <property type="match status" value="1"/>
</dbReference>
<keyword evidence="8" id="KW-1185">Reference proteome</keyword>
<comment type="caution">
    <text evidence="7">The sequence shown here is derived from an EMBL/GenBank/DDBJ whole genome shotgun (WGS) entry which is preliminary data.</text>
</comment>
<dbReference type="NCBIfam" id="NF006825">
    <property type="entry name" value="PRK09347.1-2"/>
    <property type="match status" value="1"/>
</dbReference>
<evidence type="ECO:0000256" key="2">
    <source>
        <dbReference type="ARBA" id="ARBA00005080"/>
    </source>
</evidence>
<dbReference type="InterPro" id="IPR018234">
    <property type="entry name" value="GTP_CycHdrlase_I_CS"/>
</dbReference>
<keyword evidence="5" id="KW-0862">Zinc</keyword>
<organism evidence="7 8">
    <name type="scientific">Leucobacter albus</name>
    <dbReference type="NCBI Taxonomy" id="272210"/>
    <lineage>
        <taxon>Bacteria</taxon>
        <taxon>Bacillati</taxon>
        <taxon>Actinomycetota</taxon>
        <taxon>Actinomycetes</taxon>
        <taxon>Micrococcales</taxon>
        <taxon>Microbacteriaceae</taxon>
        <taxon>Leucobacter</taxon>
    </lineage>
</organism>
<dbReference type="GO" id="GO:0003934">
    <property type="term" value="F:GTP cyclohydrolase I activity"/>
    <property type="evidence" value="ECO:0007669"/>
    <property type="project" value="UniProtKB-EC"/>
</dbReference>
<keyword evidence="4 5" id="KW-0378">Hydrolase</keyword>
<feature type="binding site" evidence="5">
    <location>
        <position position="81"/>
    </location>
    <ligand>
        <name>Zn(2+)</name>
        <dbReference type="ChEBI" id="CHEBI:29105"/>
    </ligand>
</feature>